<dbReference type="SUPFAM" id="SSF52402">
    <property type="entry name" value="Adenine nucleotide alpha hydrolases-like"/>
    <property type="match status" value="1"/>
</dbReference>
<evidence type="ECO:0000313" key="1">
    <source>
        <dbReference type="EMBL" id="RBL91408.1"/>
    </source>
</evidence>
<protein>
    <recommendedName>
        <fullName evidence="3">UspA domain-containing protein</fullName>
    </recommendedName>
</protein>
<dbReference type="Proteomes" id="UP000253410">
    <property type="component" value="Unassembled WGS sequence"/>
</dbReference>
<dbReference type="OrthoDB" id="659195at2"/>
<gene>
    <name evidence="1" type="ORF">DF182_01960</name>
</gene>
<dbReference type="EMBL" id="QFFJ01000001">
    <property type="protein sequence ID" value="RBL91408.1"/>
    <property type="molecule type" value="Genomic_DNA"/>
</dbReference>
<dbReference type="AlphaFoldDB" id="A0A365XZA9"/>
<dbReference type="Gene3D" id="3.40.50.12370">
    <property type="match status" value="1"/>
</dbReference>
<evidence type="ECO:0000313" key="2">
    <source>
        <dbReference type="Proteomes" id="UP000253410"/>
    </source>
</evidence>
<sequence>MKKILLAIDDGHFPEGAFEFARQMNEIEPIVLCGVFLPEMNLSVDIGYGSAFIPLTENYGAASIQQSMVTFKEYCERHQIHHLVHHDVSEFALKVLHRETRFADLLLLSSEKFYADIVYGPGSFLDSVLHQSECPLIVSPENLAFPESIILTYDGSASSVFAIKSFAMLFPQLCSRKTMLLYAQSDKSSIPDTDSILELVQHHFSNLDAQAVNMIPEKNFNTWLGGVGKPIVVSGAYGRSQISRFFRHSFIADTLKAHQVPAFIAHR</sequence>
<proteinExistence type="predicted"/>
<keyword evidence="2" id="KW-1185">Reference proteome</keyword>
<name>A0A365XZA9_9BACT</name>
<dbReference type="RefSeq" id="WP_113614005.1">
    <property type="nucleotide sequence ID" value="NZ_QFFJ01000001.1"/>
</dbReference>
<reference evidence="1 2" key="1">
    <citation type="submission" date="2018-05" db="EMBL/GenBank/DDBJ databases">
        <title>Chitinophaga sp. K3CV102501T nov., isolated from isolated from a monsoon evergreen broad-leaved forest soil.</title>
        <authorList>
            <person name="Lv Y."/>
        </authorList>
    </citation>
    <scope>NUCLEOTIDE SEQUENCE [LARGE SCALE GENOMIC DNA]</scope>
    <source>
        <strain evidence="1 2">GDMCC 1.1325</strain>
    </source>
</reference>
<organism evidence="1 2">
    <name type="scientific">Chitinophaga flava</name>
    <dbReference type="NCBI Taxonomy" id="2259036"/>
    <lineage>
        <taxon>Bacteria</taxon>
        <taxon>Pseudomonadati</taxon>
        <taxon>Bacteroidota</taxon>
        <taxon>Chitinophagia</taxon>
        <taxon>Chitinophagales</taxon>
        <taxon>Chitinophagaceae</taxon>
        <taxon>Chitinophaga</taxon>
    </lineage>
</organism>
<comment type="caution">
    <text evidence="1">The sequence shown here is derived from an EMBL/GenBank/DDBJ whole genome shotgun (WGS) entry which is preliminary data.</text>
</comment>
<accession>A0A365XZA9</accession>
<evidence type="ECO:0008006" key="3">
    <source>
        <dbReference type="Google" id="ProtNLM"/>
    </source>
</evidence>